<feature type="transmembrane region" description="Helical" evidence="1">
    <location>
        <begin position="84"/>
        <end position="107"/>
    </location>
</feature>
<dbReference type="AlphaFoldDB" id="A0A226DWI9"/>
<dbReference type="Proteomes" id="UP000198287">
    <property type="component" value="Unassembled WGS sequence"/>
</dbReference>
<dbReference type="EMBL" id="LNIX01000010">
    <property type="protein sequence ID" value="OXA49855.1"/>
    <property type="molecule type" value="Genomic_DNA"/>
</dbReference>
<keyword evidence="1" id="KW-0472">Membrane</keyword>
<evidence type="ECO:0000313" key="3">
    <source>
        <dbReference type="Proteomes" id="UP000198287"/>
    </source>
</evidence>
<keyword evidence="1" id="KW-1133">Transmembrane helix</keyword>
<accession>A0A226DWI9</accession>
<keyword evidence="1" id="KW-0812">Transmembrane</keyword>
<name>A0A226DWI9_FOLCA</name>
<feature type="transmembrane region" description="Helical" evidence="1">
    <location>
        <begin position="59"/>
        <end position="78"/>
    </location>
</feature>
<reference evidence="2 3" key="1">
    <citation type="submission" date="2015-12" db="EMBL/GenBank/DDBJ databases">
        <title>The genome of Folsomia candida.</title>
        <authorList>
            <person name="Faddeeva A."/>
            <person name="Derks M.F."/>
            <person name="Anvar Y."/>
            <person name="Smit S."/>
            <person name="Van Straalen N."/>
            <person name="Roelofs D."/>
        </authorList>
    </citation>
    <scope>NUCLEOTIDE SEQUENCE [LARGE SCALE GENOMIC DNA]</scope>
    <source>
        <strain evidence="2 3">VU population</strain>
        <tissue evidence="2">Whole body</tissue>
    </source>
</reference>
<protein>
    <submittedName>
        <fullName evidence="2">Uncharacterized protein</fullName>
    </submittedName>
</protein>
<comment type="caution">
    <text evidence="2">The sequence shown here is derived from an EMBL/GenBank/DDBJ whole genome shotgun (WGS) entry which is preliminary data.</text>
</comment>
<evidence type="ECO:0000256" key="1">
    <source>
        <dbReference type="SAM" id="Phobius"/>
    </source>
</evidence>
<keyword evidence="3" id="KW-1185">Reference proteome</keyword>
<gene>
    <name evidence="2" type="ORF">Fcan01_15370</name>
</gene>
<proteinExistence type="predicted"/>
<evidence type="ECO:0000313" key="2">
    <source>
        <dbReference type="EMBL" id="OXA49855.1"/>
    </source>
</evidence>
<organism evidence="2 3">
    <name type="scientific">Folsomia candida</name>
    <name type="common">Springtail</name>
    <dbReference type="NCBI Taxonomy" id="158441"/>
    <lineage>
        <taxon>Eukaryota</taxon>
        <taxon>Metazoa</taxon>
        <taxon>Ecdysozoa</taxon>
        <taxon>Arthropoda</taxon>
        <taxon>Hexapoda</taxon>
        <taxon>Collembola</taxon>
        <taxon>Entomobryomorpha</taxon>
        <taxon>Isotomoidea</taxon>
        <taxon>Isotomidae</taxon>
        <taxon>Proisotominae</taxon>
        <taxon>Folsomia</taxon>
    </lineage>
</organism>
<sequence length="192" mass="21873">MTYVNFENAATVHHTPPQKLAPSSGPTLCNLRRTYLDYTQIKIIEVTFHGFDTTVALELIECGIWLCAASIFATIRLYNVLPFGFYVMFPFFMFAIFTIAQLLLPVITGMHENSAKALAKWVGQLDGKGLQNCKYLRRKYLSQRPVRLIAAVNGFTFFMLDRSIKTYFLRGILDNTITFLISFPELHKVKSG</sequence>